<organism evidence="1">
    <name type="scientific">uncultured Thermomicrobiales bacterium</name>
    <dbReference type="NCBI Taxonomy" id="1645740"/>
    <lineage>
        <taxon>Bacteria</taxon>
        <taxon>Pseudomonadati</taxon>
        <taxon>Thermomicrobiota</taxon>
        <taxon>Thermomicrobia</taxon>
        <taxon>Thermomicrobiales</taxon>
        <taxon>environmental samples</taxon>
    </lineage>
</organism>
<feature type="non-terminal residue" evidence="1">
    <location>
        <position position="40"/>
    </location>
</feature>
<protein>
    <submittedName>
        <fullName evidence="1">Uncharacterized protein</fullName>
    </submittedName>
</protein>
<sequence length="40" mass="4168">WIAASGGIRADRAWANVRRRSTVMAPDLCPSSPTGPSAKG</sequence>
<feature type="non-terminal residue" evidence="1">
    <location>
        <position position="1"/>
    </location>
</feature>
<reference evidence="1" key="1">
    <citation type="submission" date="2020-02" db="EMBL/GenBank/DDBJ databases">
        <authorList>
            <person name="Meier V. D."/>
        </authorList>
    </citation>
    <scope>NUCLEOTIDE SEQUENCE</scope>
    <source>
        <strain evidence="1">AVDCRST_MAG49</strain>
    </source>
</reference>
<proteinExistence type="predicted"/>
<gene>
    <name evidence="1" type="ORF">AVDCRST_MAG49-2853</name>
</gene>
<dbReference type="AlphaFoldDB" id="A0A6J4UZX0"/>
<name>A0A6J4UZX0_9BACT</name>
<dbReference type="EMBL" id="CADCWG010000199">
    <property type="protein sequence ID" value="CAA9565209.1"/>
    <property type="molecule type" value="Genomic_DNA"/>
</dbReference>
<accession>A0A6J4UZX0</accession>
<evidence type="ECO:0000313" key="1">
    <source>
        <dbReference type="EMBL" id="CAA9565209.1"/>
    </source>
</evidence>